<dbReference type="RefSeq" id="WP_317725090.1">
    <property type="nucleotide sequence ID" value="NZ_AP026820.1"/>
</dbReference>
<feature type="transmembrane region" description="Helical" evidence="1">
    <location>
        <begin position="6"/>
        <end position="24"/>
    </location>
</feature>
<keyword evidence="1" id="KW-0472">Membrane</keyword>
<protein>
    <submittedName>
        <fullName evidence="2">Uncharacterized protein</fullName>
    </submittedName>
</protein>
<dbReference type="EMBL" id="AP026820">
    <property type="protein sequence ID" value="BDR82567.1"/>
    <property type="molecule type" value="Genomic_DNA"/>
</dbReference>
<dbReference type="AlphaFoldDB" id="A0ABC8EHC1"/>
<gene>
    <name evidence="2" type="ORF">K234311028_p20500</name>
</gene>
<dbReference type="InterPro" id="IPR024405">
    <property type="entry name" value="Phage_BhlA/UviB"/>
</dbReference>
<evidence type="ECO:0000313" key="3">
    <source>
        <dbReference type="Proteomes" id="UP001321763"/>
    </source>
</evidence>
<organism evidence="2 3">
    <name type="scientific">Clostridium tetani</name>
    <dbReference type="NCBI Taxonomy" id="1513"/>
    <lineage>
        <taxon>Bacteria</taxon>
        <taxon>Bacillati</taxon>
        <taxon>Bacillota</taxon>
        <taxon>Clostridia</taxon>
        <taxon>Eubacteriales</taxon>
        <taxon>Clostridiaceae</taxon>
        <taxon>Clostridium</taxon>
    </lineage>
</organism>
<evidence type="ECO:0000256" key="1">
    <source>
        <dbReference type="SAM" id="Phobius"/>
    </source>
</evidence>
<keyword evidence="1" id="KW-1133">Transmembrane helix</keyword>
<geneLocation type="plasmid" evidence="2 3">
    <name>pKHSU-234311-028-2</name>
</geneLocation>
<sequence>MENVVLEIIKTSPLLGFFLVFWYFQRQDYRDLINSTQEENYKREEKYQDTIDKNQSIISSLADNLNVVEDVKKDVEEIKNAINIRR</sequence>
<dbReference type="Proteomes" id="UP001321763">
    <property type="component" value="Plasmid pKHSU-234311-028-2"/>
</dbReference>
<reference evidence="2 3" key="1">
    <citation type="submission" date="2022-09" db="EMBL/GenBank/DDBJ databases">
        <title>complete genome sequences of Clostridium tetani str. KHSU-234311-028 isolated from soil.</title>
        <authorList>
            <person name="Sekizuka T."/>
            <person name="Shitada C."/>
            <person name="Takahashi M."/>
            <person name="Kuroda M."/>
        </authorList>
    </citation>
    <scope>NUCLEOTIDE SEQUENCE [LARGE SCALE GENOMIC DNA]</scope>
    <source>
        <strain evidence="2 3">KHSU-234311-028</strain>
        <plasmid evidence="2 3">pKHSU-234311-028-2</plasmid>
    </source>
</reference>
<accession>A0ABC8EHC1</accession>
<keyword evidence="2" id="KW-0614">Plasmid</keyword>
<proteinExistence type="predicted"/>
<name>A0ABC8EHC1_CLOTA</name>
<dbReference type="Pfam" id="PF10960">
    <property type="entry name" value="Holin_BhlA"/>
    <property type="match status" value="1"/>
</dbReference>
<evidence type="ECO:0000313" key="2">
    <source>
        <dbReference type="EMBL" id="BDR82567.1"/>
    </source>
</evidence>
<keyword evidence="1" id="KW-0812">Transmembrane</keyword>